<keyword evidence="1" id="KW-0328">Glycosyltransferase</keyword>
<evidence type="ECO:0000313" key="3">
    <source>
        <dbReference type="EMBL" id="MCC2030740.1"/>
    </source>
</evidence>
<gene>
    <name evidence="3" type="ORF">KEC57_00915</name>
</gene>
<evidence type="ECO:0000256" key="1">
    <source>
        <dbReference type="ARBA" id="ARBA00022676"/>
    </source>
</evidence>
<name>A0A9X1LSH7_9MICO</name>
<reference evidence="3" key="1">
    <citation type="submission" date="2021-04" db="EMBL/GenBank/DDBJ databases">
        <title>Microbacterium tenobrionis sp. nov. and Microbacterium allomyrinae sp. nov., isolated from larvae of Tenobrio molitor and Allomyrina dichotoma, respectively.</title>
        <authorList>
            <person name="Lee S.D."/>
        </authorList>
    </citation>
    <scope>NUCLEOTIDE SEQUENCE</scope>
    <source>
        <strain evidence="3">BWT-G7</strain>
    </source>
</reference>
<organism evidence="3 4">
    <name type="scientific">Microbacterium allomyrinae</name>
    <dbReference type="NCBI Taxonomy" id="2830666"/>
    <lineage>
        <taxon>Bacteria</taxon>
        <taxon>Bacillati</taxon>
        <taxon>Actinomycetota</taxon>
        <taxon>Actinomycetes</taxon>
        <taxon>Micrococcales</taxon>
        <taxon>Microbacteriaceae</taxon>
        <taxon>Microbacterium</taxon>
    </lineage>
</organism>
<dbReference type="SUPFAM" id="SSF53756">
    <property type="entry name" value="UDP-Glycosyltransferase/glycogen phosphorylase"/>
    <property type="match status" value="1"/>
</dbReference>
<dbReference type="CDD" id="cd03801">
    <property type="entry name" value="GT4_PimA-like"/>
    <property type="match status" value="1"/>
</dbReference>
<dbReference type="GO" id="GO:0016757">
    <property type="term" value="F:glycosyltransferase activity"/>
    <property type="evidence" value="ECO:0007669"/>
    <property type="project" value="UniProtKB-KW"/>
</dbReference>
<dbReference type="Proteomes" id="UP001139354">
    <property type="component" value="Unassembled WGS sequence"/>
</dbReference>
<evidence type="ECO:0000313" key="4">
    <source>
        <dbReference type="Proteomes" id="UP001139354"/>
    </source>
</evidence>
<dbReference type="Pfam" id="PF13692">
    <property type="entry name" value="Glyco_trans_1_4"/>
    <property type="match status" value="1"/>
</dbReference>
<comment type="caution">
    <text evidence="3">The sequence shown here is derived from an EMBL/GenBank/DDBJ whole genome shotgun (WGS) entry which is preliminary data.</text>
</comment>
<evidence type="ECO:0000256" key="2">
    <source>
        <dbReference type="ARBA" id="ARBA00022679"/>
    </source>
</evidence>
<keyword evidence="4" id="KW-1185">Reference proteome</keyword>
<accession>A0A9X1LSH7</accession>
<dbReference type="AlphaFoldDB" id="A0A9X1LSH7"/>
<dbReference type="Gene3D" id="3.40.50.2000">
    <property type="entry name" value="Glycogen Phosphorylase B"/>
    <property type="match status" value="2"/>
</dbReference>
<sequence>MTLPTSGSEPVTIAANNGDIAGGEVMLLNIARACEELGVDTAVVGPSHPSDLVDAARDAGHRTVVLEANGRKEWMRSLRRWDRTQRGGLLWCNGLVPSLATAGHPGRIVHVHSTVPPARRAMLSIARRGALATLVPSASMRRDVRGADVFPNWVLPIERRERERRGDGTFVLGFLGRVSVDKGVPILAAALGRLEQSHPGRFRLLLAGDPRFVPERDQRAVEDALVSVEGLVERTGWIAPGEFFARVDLIVCPSVWPEPFGLVAAEAMATRTPLLVSDAGALPEVVGRDESVIVPAGDVDALAAAILDRADGVIDTSASVRSGWDRWEKEYSPEAGVNRTRQLLTGMGRTQAAVR</sequence>
<proteinExistence type="predicted"/>
<keyword evidence="2" id="KW-0808">Transferase</keyword>
<dbReference type="PANTHER" id="PTHR12526">
    <property type="entry name" value="GLYCOSYLTRANSFERASE"/>
    <property type="match status" value="1"/>
</dbReference>
<protein>
    <submittedName>
        <fullName evidence="3">Glycosyltransferase family 4 protein</fullName>
    </submittedName>
</protein>
<dbReference type="PANTHER" id="PTHR12526:SF510">
    <property type="entry name" value="D-INOSITOL 3-PHOSPHATE GLYCOSYLTRANSFERASE"/>
    <property type="match status" value="1"/>
</dbReference>
<dbReference type="RefSeq" id="WP_229382641.1">
    <property type="nucleotide sequence ID" value="NZ_JAGTTN010000001.1"/>
</dbReference>
<dbReference type="EMBL" id="JAGTTN010000001">
    <property type="protein sequence ID" value="MCC2030740.1"/>
    <property type="molecule type" value="Genomic_DNA"/>
</dbReference>